<dbReference type="OrthoDB" id="67158at2"/>
<accession>A0A021VUQ1</accession>
<organism evidence="1 2">
    <name type="scientific">Actinotalea ferrariae CF5-4</name>
    <dbReference type="NCBI Taxonomy" id="948458"/>
    <lineage>
        <taxon>Bacteria</taxon>
        <taxon>Bacillati</taxon>
        <taxon>Actinomycetota</taxon>
        <taxon>Actinomycetes</taxon>
        <taxon>Micrococcales</taxon>
        <taxon>Cellulomonadaceae</taxon>
        <taxon>Actinotalea</taxon>
    </lineage>
</organism>
<comment type="caution">
    <text evidence="1">The sequence shown here is derived from an EMBL/GenBank/DDBJ whole genome shotgun (WGS) entry which is preliminary data.</text>
</comment>
<evidence type="ECO:0000313" key="2">
    <source>
        <dbReference type="Proteomes" id="UP000019753"/>
    </source>
</evidence>
<sequence>MTTTPERPEQLHMFSVRHDMGVSFTRPYGRTDHLSVMLTPDSALDWGFEEASAHVSPENVARLTHWLLTGKALPRDEHVPRPVDALLDETAAVPVLARVAGEHLYLGWDVGPGGFTMIGTGVCRCGLRLQRKGGRFPDVSKDVEELHRDHVAQAQLAALREALTR</sequence>
<dbReference type="EMBL" id="AXCW01000014">
    <property type="protein sequence ID" value="EYR64866.1"/>
    <property type="molecule type" value="Genomic_DNA"/>
</dbReference>
<name>A0A021VUQ1_9CELL</name>
<keyword evidence="2" id="KW-1185">Reference proteome</keyword>
<dbReference type="Proteomes" id="UP000019753">
    <property type="component" value="Unassembled WGS sequence"/>
</dbReference>
<protein>
    <submittedName>
        <fullName evidence="1">Uncharacterized protein</fullName>
    </submittedName>
</protein>
<evidence type="ECO:0000313" key="1">
    <source>
        <dbReference type="EMBL" id="EYR64866.1"/>
    </source>
</evidence>
<proteinExistence type="predicted"/>
<dbReference type="RefSeq" id="WP_034222125.1">
    <property type="nucleotide sequence ID" value="NZ_AXCW01000014.1"/>
</dbReference>
<gene>
    <name evidence="1" type="ORF">N866_03195</name>
</gene>
<dbReference type="AlphaFoldDB" id="A0A021VUQ1"/>
<reference evidence="1 2" key="1">
    <citation type="submission" date="2014-01" db="EMBL/GenBank/DDBJ databases">
        <title>Actinotalea ferrariae CF5-4.</title>
        <authorList>
            <person name="Chen F."/>
            <person name="Li Y."/>
            <person name="Wang G."/>
        </authorList>
    </citation>
    <scope>NUCLEOTIDE SEQUENCE [LARGE SCALE GENOMIC DNA]</scope>
    <source>
        <strain evidence="1 2">CF5-4</strain>
    </source>
</reference>